<comment type="similarity">
    <text evidence="1">Belongs to the SCO1/2 family.</text>
</comment>
<feature type="disulfide bond" description="Redox-active" evidence="4">
    <location>
        <begin position="82"/>
        <end position="86"/>
    </location>
</feature>
<evidence type="ECO:0000313" key="7">
    <source>
        <dbReference type="Proteomes" id="UP000613266"/>
    </source>
</evidence>
<keyword evidence="4" id="KW-1015">Disulfide bond</keyword>
<evidence type="ECO:0000256" key="1">
    <source>
        <dbReference type="ARBA" id="ARBA00010996"/>
    </source>
</evidence>
<dbReference type="Proteomes" id="UP000613266">
    <property type="component" value="Unassembled WGS sequence"/>
</dbReference>
<keyword evidence="7" id="KW-1185">Reference proteome</keyword>
<feature type="binding site" evidence="3">
    <location>
        <position position="82"/>
    </location>
    <ligand>
        <name>Cu cation</name>
        <dbReference type="ChEBI" id="CHEBI:23378"/>
    </ligand>
</feature>
<keyword evidence="2 3" id="KW-0186">Copper</keyword>
<feature type="binding site" evidence="3">
    <location>
        <position position="86"/>
    </location>
    <ligand>
        <name>Cu cation</name>
        <dbReference type="ChEBI" id="CHEBI:23378"/>
    </ligand>
</feature>
<organism evidence="6 7">
    <name type="scientific">Inhella proteolytica</name>
    <dbReference type="NCBI Taxonomy" id="2795029"/>
    <lineage>
        <taxon>Bacteria</taxon>
        <taxon>Pseudomonadati</taxon>
        <taxon>Pseudomonadota</taxon>
        <taxon>Betaproteobacteria</taxon>
        <taxon>Burkholderiales</taxon>
        <taxon>Sphaerotilaceae</taxon>
        <taxon>Inhella</taxon>
    </lineage>
</organism>
<dbReference type="GO" id="GO:0046872">
    <property type="term" value="F:metal ion binding"/>
    <property type="evidence" value="ECO:0007669"/>
    <property type="project" value="UniProtKB-KW"/>
</dbReference>
<evidence type="ECO:0000256" key="2">
    <source>
        <dbReference type="ARBA" id="ARBA00023008"/>
    </source>
</evidence>
<dbReference type="Pfam" id="PF02630">
    <property type="entry name" value="SCO1-SenC"/>
    <property type="match status" value="1"/>
</dbReference>
<dbReference type="CDD" id="cd02968">
    <property type="entry name" value="SCO"/>
    <property type="match status" value="1"/>
</dbReference>
<dbReference type="AlphaFoldDB" id="A0A931NFE7"/>
<feature type="domain" description="Thioredoxin" evidence="5">
    <location>
        <begin position="40"/>
        <end position="207"/>
    </location>
</feature>
<sequence length="207" mass="22682">MAPTVLACLLVVIAAGIALWWLTLSFEAWTFEERRHGLVSRGALSAPPIQAIDQTGEVWTAPWSIKGAPTRVVVLDFVYTRCETVCTALGGTYAQMQAALEQSPAGAAIQLISLSFDARDDLRALQRYADRYRARAPTWRVLHMTDPFARQNVLRTLGVVAIPDGLGGFVHNGALHVIDASGQVRGLFDYADWPQALALARKLSRRP</sequence>
<dbReference type="Gene3D" id="3.40.30.10">
    <property type="entry name" value="Glutaredoxin"/>
    <property type="match status" value="1"/>
</dbReference>
<accession>A0A931NFE7</accession>
<dbReference type="InterPro" id="IPR036249">
    <property type="entry name" value="Thioredoxin-like_sf"/>
</dbReference>
<dbReference type="InterPro" id="IPR013766">
    <property type="entry name" value="Thioredoxin_domain"/>
</dbReference>
<dbReference type="PROSITE" id="PS51352">
    <property type="entry name" value="THIOREDOXIN_2"/>
    <property type="match status" value="1"/>
</dbReference>
<dbReference type="EMBL" id="JAEDAK010000014">
    <property type="protein sequence ID" value="MBH9578702.1"/>
    <property type="molecule type" value="Genomic_DNA"/>
</dbReference>
<gene>
    <name evidence="6" type="ORF">I7X39_17555</name>
</gene>
<name>A0A931NFE7_9BURK</name>
<protein>
    <submittedName>
        <fullName evidence="6">SCO family protein</fullName>
    </submittedName>
</protein>
<evidence type="ECO:0000313" key="6">
    <source>
        <dbReference type="EMBL" id="MBH9578702.1"/>
    </source>
</evidence>
<keyword evidence="3" id="KW-0479">Metal-binding</keyword>
<comment type="caution">
    <text evidence="6">The sequence shown here is derived from an EMBL/GenBank/DDBJ whole genome shotgun (WGS) entry which is preliminary data.</text>
</comment>
<evidence type="ECO:0000256" key="3">
    <source>
        <dbReference type="PIRSR" id="PIRSR603782-1"/>
    </source>
</evidence>
<proteinExistence type="inferred from homology"/>
<dbReference type="InterPro" id="IPR003782">
    <property type="entry name" value="SCO1/SenC"/>
</dbReference>
<reference evidence="6" key="1">
    <citation type="submission" date="2020-12" db="EMBL/GenBank/DDBJ databases">
        <title>The genome sequence of Inhella sp. 1Y17.</title>
        <authorList>
            <person name="Liu Y."/>
        </authorList>
    </citation>
    <scope>NUCLEOTIDE SEQUENCE</scope>
    <source>
        <strain evidence="6">1Y17</strain>
    </source>
</reference>
<evidence type="ECO:0000259" key="5">
    <source>
        <dbReference type="PROSITE" id="PS51352"/>
    </source>
</evidence>
<evidence type="ECO:0000256" key="4">
    <source>
        <dbReference type="PIRSR" id="PIRSR603782-2"/>
    </source>
</evidence>
<dbReference type="SUPFAM" id="SSF52833">
    <property type="entry name" value="Thioredoxin-like"/>
    <property type="match status" value="1"/>
</dbReference>